<evidence type="ECO:0000313" key="2">
    <source>
        <dbReference type="EMBL" id="SHJ23275.1"/>
    </source>
</evidence>
<dbReference type="RefSeq" id="WP_073169012.1">
    <property type="nucleotide sequence ID" value="NZ_FQZE01000014.1"/>
</dbReference>
<gene>
    <name evidence="2" type="ORF">SAMN05444280_1149</name>
</gene>
<reference evidence="2 3" key="1">
    <citation type="submission" date="2016-11" db="EMBL/GenBank/DDBJ databases">
        <authorList>
            <person name="Jaros S."/>
            <person name="Januszkiewicz K."/>
            <person name="Wedrychowicz H."/>
        </authorList>
    </citation>
    <scope>NUCLEOTIDE SEQUENCE [LARGE SCALE GENOMIC DNA]</scope>
    <source>
        <strain evidence="2 3">DSM 27063</strain>
    </source>
</reference>
<evidence type="ECO:0000313" key="3">
    <source>
        <dbReference type="Proteomes" id="UP000184050"/>
    </source>
</evidence>
<dbReference type="EMBL" id="FQZE01000014">
    <property type="protein sequence ID" value="SHJ23275.1"/>
    <property type="molecule type" value="Genomic_DNA"/>
</dbReference>
<organism evidence="2 3">
    <name type="scientific">Tangfeifania diversioriginum</name>
    <dbReference type="NCBI Taxonomy" id="1168035"/>
    <lineage>
        <taxon>Bacteria</taxon>
        <taxon>Pseudomonadati</taxon>
        <taxon>Bacteroidota</taxon>
        <taxon>Bacteroidia</taxon>
        <taxon>Marinilabiliales</taxon>
        <taxon>Prolixibacteraceae</taxon>
        <taxon>Tangfeifania</taxon>
    </lineage>
</organism>
<feature type="region of interest" description="Disordered" evidence="1">
    <location>
        <begin position="1"/>
        <end position="23"/>
    </location>
</feature>
<name>A0A1M6HM90_9BACT</name>
<dbReference type="OrthoDB" id="9873524at2"/>
<protein>
    <submittedName>
        <fullName evidence="2">Uncharacterized protein</fullName>
    </submittedName>
</protein>
<dbReference type="Proteomes" id="UP000184050">
    <property type="component" value="Unassembled WGS sequence"/>
</dbReference>
<dbReference type="AlphaFoldDB" id="A0A1M6HM90"/>
<feature type="compositionally biased region" description="Basic and acidic residues" evidence="1">
    <location>
        <begin position="9"/>
        <end position="23"/>
    </location>
</feature>
<sequence length="62" mass="7598">MDTGNNLRFETKEKANERRMREALSRTPHERLMFFLEMVQEMQFFEPSKPHPNRVKNNFILE</sequence>
<accession>A0A1M6HM90</accession>
<evidence type="ECO:0000256" key="1">
    <source>
        <dbReference type="SAM" id="MobiDB-lite"/>
    </source>
</evidence>
<proteinExistence type="predicted"/>
<keyword evidence="3" id="KW-1185">Reference proteome</keyword>